<comment type="caution">
    <text evidence="1">The sequence shown here is derived from an EMBL/GenBank/DDBJ whole genome shotgun (WGS) entry which is preliminary data.</text>
</comment>
<name>A0A554JE17_9BACT</name>
<accession>A0A554JE17</accession>
<reference evidence="1 2" key="1">
    <citation type="submission" date="2017-08" db="EMBL/GenBank/DDBJ databases">
        <title>Mechanisms for carbon and nitrogen cycling indicate functional differentiation within the Candidate Phyla Radiation.</title>
        <authorList>
            <person name="Danczak R.E."/>
            <person name="Johnston M.D."/>
            <person name="Kenah C."/>
            <person name="Slattery M."/>
            <person name="Wrighton K.C."/>
            <person name="Wilkins M.J."/>
        </authorList>
    </citation>
    <scope>NUCLEOTIDE SEQUENCE [LARGE SCALE GENOMIC DNA]</scope>
    <source>
        <strain evidence="1">Gr01-1014_85</strain>
    </source>
</reference>
<organism evidence="1 2">
    <name type="scientific">Candidatus Berkelbacteria bacterium Gr01-1014_85</name>
    <dbReference type="NCBI Taxonomy" id="2017150"/>
    <lineage>
        <taxon>Bacteria</taxon>
        <taxon>Candidatus Berkelbacteria</taxon>
    </lineage>
</organism>
<evidence type="ECO:0000313" key="2">
    <source>
        <dbReference type="Proteomes" id="UP000316253"/>
    </source>
</evidence>
<dbReference type="EMBL" id="VMFD01000002">
    <property type="protein sequence ID" value="TSC66551.1"/>
    <property type="molecule type" value="Genomic_DNA"/>
</dbReference>
<dbReference type="Proteomes" id="UP000316253">
    <property type="component" value="Unassembled WGS sequence"/>
</dbReference>
<gene>
    <name evidence="1" type="ORF">CEO22_29</name>
</gene>
<sequence>MVEVDIPGMDEFIQTILSTIRTTDEREEILAHIDALSESLYKSFPDIFHDVLRTKFNARIGEMFRVFFEKPSYMRNPGLIGT</sequence>
<evidence type="ECO:0000313" key="1">
    <source>
        <dbReference type="EMBL" id="TSC66551.1"/>
    </source>
</evidence>
<dbReference type="AlphaFoldDB" id="A0A554JE17"/>
<protein>
    <submittedName>
        <fullName evidence="1">Uncharacterized protein</fullName>
    </submittedName>
</protein>
<proteinExistence type="predicted"/>